<dbReference type="OrthoDB" id="292964at2759"/>
<evidence type="ECO:0000313" key="2">
    <source>
        <dbReference type="EMBL" id="KAG1330107.1"/>
    </source>
</evidence>
<comment type="caution">
    <text evidence="2">The sequence shown here is derived from an EMBL/GenBank/DDBJ whole genome shotgun (WGS) entry which is preliminary data.</text>
</comment>
<name>A0A8K0HY32_COCNU</name>
<evidence type="ECO:0000313" key="1">
    <source>
        <dbReference type="EMBL" id="KAG1330106.1"/>
    </source>
</evidence>
<keyword evidence="3" id="KW-1185">Reference proteome</keyword>
<organism evidence="2 3">
    <name type="scientific">Cocos nucifera</name>
    <name type="common">Coconut palm</name>
    <dbReference type="NCBI Taxonomy" id="13894"/>
    <lineage>
        <taxon>Eukaryota</taxon>
        <taxon>Viridiplantae</taxon>
        <taxon>Streptophyta</taxon>
        <taxon>Embryophyta</taxon>
        <taxon>Tracheophyta</taxon>
        <taxon>Spermatophyta</taxon>
        <taxon>Magnoliopsida</taxon>
        <taxon>Liliopsida</taxon>
        <taxon>Arecaceae</taxon>
        <taxon>Arecoideae</taxon>
        <taxon>Cocoseae</taxon>
        <taxon>Attaleinae</taxon>
        <taxon>Cocos</taxon>
    </lineage>
</organism>
<dbReference type="EMBL" id="CM017873">
    <property type="protein sequence ID" value="KAG1330107.1"/>
    <property type="molecule type" value="Genomic_DNA"/>
</dbReference>
<reference evidence="2" key="1">
    <citation type="journal article" date="2017" name="Gigascience">
        <title>The genome draft of coconut (Cocos nucifera).</title>
        <authorList>
            <person name="Xiao Y."/>
            <person name="Xu P."/>
            <person name="Fan H."/>
            <person name="Baudouin L."/>
            <person name="Xia W."/>
            <person name="Bocs S."/>
            <person name="Xu J."/>
            <person name="Li Q."/>
            <person name="Guo A."/>
            <person name="Zhou L."/>
            <person name="Li J."/>
            <person name="Wu Y."/>
            <person name="Ma Z."/>
            <person name="Armero A."/>
            <person name="Issali A.E."/>
            <person name="Liu N."/>
            <person name="Peng M."/>
            <person name="Yang Y."/>
        </authorList>
    </citation>
    <scope>NUCLEOTIDE SEQUENCE</scope>
    <source>
        <tissue evidence="2">Spear leaf of Hainan Tall coconut</tissue>
    </source>
</reference>
<evidence type="ECO:0000313" key="3">
    <source>
        <dbReference type="Proteomes" id="UP000797356"/>
    </source>
</evidence>
<dbReference type="EMBL" id="CM017873">
    <property type="protein sequence ID" value="KAG1330106.1"/>
    <property type="molecule type" value="Genomic_DNA"/>
</dbReference>
<accession>A0A8K0HY32</accession>
<proteinExistence type="predicted"/>
<protein>
    <submittedName>
        <fullName evidence="2">Uncharacterized protein</fullName>
    </submittedName>
</protein>
<reference evidence="2" key="2">
    <citation type="submission" date="2019-07" db="EMBL/GenBank/DDBJ databases">
        <authorList>
            <person name="Yang Y."/>
            <person name="Bocs S."/>
            <person name="Baudouin L."/>
        </authorList>
    </citation>
    <scope>NUCLEOTIDE SEQUENCE</scope>
    <source>
        <tissue evidence="2">Spear leaf of Hainan Tall coconut</tissue>
    </source>
</reference>
<sequence length="75" mass="8627">MEGSGSAPELNLKEERSFIRDIAITVEAIIQEGDIFHLLSQRQWQGWLDYVNEDMNQNISQIISRMLFDVASKVT</sequence>
<dbReference type="Proteomes" id="UP000797356">
    <property type="component" value="Chromosome 2"/>
</dbReference>
<dbReference type="AlphaFoldDB" id="A0A8K0HY32"/>
<gene>
    <name evidence="1" type="ORF">COCNU_02G000740</name>
    <name evidence="2" type="ORF">COCNU_02G000750</name>
</gene>